<dbReference type="Proteomes" id="UP000325113">
    <property type="component" value="Unassembled WGS sequence"/>
</dbReference>
<feature type="domain" description="Nucleoporin NSP1-like C-terminal" evidence="2">
    <location>
        <begin position="2"/>
        <end position="93"/>
    </location>
</feature>
<evidence type="ECO:0000313" key="6">
    <source>
        <dbReference type="Proteomes" id="UP000325113"/>
    </source>
</evidence>
<protein>
    <recommendedName>
        <fullName evidence="2">Nucleoporin NSP1-like C-terminal domain-containing protein</fullName>
    </recommendedName>
</protein>
<evidence type="ECO:0000313" key="3">
    <source>
        <dbReference type="EMBL" id="KAA0158623.1"/>
    </source>
</evidence>
<evidence type="ECO:0000313" key="5">
    <source>
        <dbReference type="Proteomes" id="UP000324907"/>
    </source>
</evidence>
<evidence type="ECO:0000256" key="1">
    <source>
        <dbReference type="SAM" id="Coils"/>
    </source>
</evidence>
<dbReference type="EMBL" id="VLTL01000144">
    <property type="protein sequence ID" value="KAA0158623.1"/>
    <property type="molecule type" value="Genomic_DNA"/>
</dbReference>
<keyword evidence="1" id="KW-0175">Coiled coil</keyword>
<dbReference type="AlphaFoldDB" id="A0A5A8DRQ6"/>
<accession>A0A5A8DRQ6</accession>
<feature type="coiled-coil region" evidence="1">
    <location>
        <begin position="111"/>
        <end position="180"/>
    </location>
</feature>
<proteinExistence type="predicted"/>
<evidence type="ECO:0000313" key="4">
    <source>
        <dbReference type="EMBL" id="KAA0167384.1"/>
    </source>
</evidence>
<gene>
    <name evidence="3" type="ORF">FNF28_06150</name>
    <name evidence="4" type="ORF">FNF31_00825</name>
</gene>
<name>A0A5A8DRQ6_CAFRO</name>
<dbReference type="InterPro" id="IPR007758">
    <property type="entry name" value="Nucleoporin_NSP1_C"/>
</dbReference>
<comment type="caution">
    <text evidence="4">The sequence shown here is derived from an EMBL/GenBank/DDBJ whole genome shotgun (WGS) entry which is preliminary data.</text>
</comment>
<dbReference type="EMBL" id="VLTM01000005">
    <property type="protein sequence ID" value="KAA0167384.1"/>
    <property type="molecule type" value="Genomic_DNA"/>
</dbReference>
<sequence>MNRSTVQDLMEKWQRSLAVHREQFSQQADAVDRWDAAVHAASSRLDMAASHLQRLRTAREMLRSKLIDVRAYQSRLGARLDAVDARLSKDAGAQRPVTAASRERREYYTRAVQVNAELSDLQTQAAKLVAQLKSRSTAHGNNAAAAQTVRDILDAHACDLEWLESEAAALERRATAAESKLAASSA</sequence>
<evidence type="ECO:0000259" key="2">
    <source>
        <dbReference type="Pfam" id="PF05064"/>
    </source>
</evidence>
<reference evidence="5 6" key="1">
    <citation type="submission" date="2019-07" db="EMBL/GenBank/DDBJ databases">
        <title>Genomes of Cafeteria roenbergensis.</title>
        <authorList>
            <person name="Fischer M.G."/>
            <person name="Hackl T."/>
            <person name="Roman M."/>
        </authorList>
    </citation>
    <scope>NUCLEOTIDE SEQUENCE [LARGE SCALE GENOMIC DNA]</scope>
    <source>
        <strain evidence="4 6">Cflag</strain>
        <strain evidence="3 5">RCC970-E3</strain>
    </source>
</reference>
<dbReference type="Proteomes" id="UP000324907">
    <property type="component" value="Unassembled WGS sequence"/>
</dbReference>
<organism evidence="4 6">
    <name type="scientific">Cafeteria roenbergensis</name>
    <name type="common">Marine flagellate</name>
    <dbReference type="NCBI Taxonomy" id="33653"/>
    <lineage>
        <taxon>Eukaryota</taxon>
        <taxon>Sar</taxon>
        <taxon>Stramenopiles</taxon>
        <taxon>Bigyra</taxon>
        <taxon>Opalozoa</taxon>
        <taxon>Bicosoecida</taxon>
        <taxon>Cafeteriaceae</taxon>
        <taxon>Cafeteria</taxon>
    </lineage>
</organism>
<dbReference type="Pfam" id="PF05064">
    <property type="entry name" value="Nsp1_C"/>
    <property type="match status" value="1"/>
</dbReference>